<dbReference type="EMBL" id="ADBL01002810">
    <property type="status" value="NOT_ANNOTATED_CDS"/>
    <property type="molecule type" value="Genomic_DNA"/>
</dbReference>
<reference evidence="1" key="3">
    <citation type="submission" date="2011-03" db="EMBL/GenBank/DDBJ databases">
        <title>Annotation of Magnaporthe poae ATCC 64411.</title>
        <authorList>
            <person name="Ma L.-J."/>
            <person name="Dead R."/>
            <person name="Young S.K."/>
            <person name="Zeng Q."/>
            <person name="Gargeya S."/>
            <person name="Fitzgerald M."/>
            <person name="Haas B."/>
            <person name="Abouelleil A."/>
            <person name="Alvarado L."/>
            <person name="Arachchi H.M."/>
            <person name="Berlin A."/>
            <person name="Brown A."/>
            <person name="Chapman S.B."/>
            <person name="Chen Z."/>
            <person name="Dunbar C."/>
            <person name="Freedman E."/>
            <person name="Gearin G."/>
            <person name="Gellesch M."/>
            <person name="Goldberg J."/>
            <person name="Griggs A."/>
            <person name="Gujja S."/>
            <person name="Heiman D."/>
            <person name="Howarth C."/>
            <person name="Larson L."/>
            <person name="Lui A."/>
            <person name="MacDonald P.J.P."/>
            <person name="Mehta T."/>
            <person name="Montmayeur A."/>
            <person name="Murphy C."/>
            <person name="Neiman D."/>
            <person name="Pearson M."/>
            <person name="Priest M."/>
            <person name="Roberts A."/>
            <person name="Saif S."/>
            <person name="Shea T."/>
            <person name="Shenoy N."/>
            <person name="Sisk P."/>
            <person name="Stolte C."/>
            <person name="Sykes S."/>
            <person name="Yandava C."/>
            <person name="Wortman J."/>
            <person name="Nusbaum C."/>
            <person name="Birren B."/>
        </authorList>
    </citation>
    <scope>NUCLEOTIDE SEQUENCE</scope>
    <source>
        <strain evidence="1">ATCC 64411</strain>
    </source>
</reference>
<sequence>MAMLLYAPICIPSSWKNKKTAVPASAESCCRVCSWPPRPLVRLSLVDARPRPPVSGTFCHPSPADHWPKLRAAERILRRRPPQRAGMCSRGRRLCCSMTRLLPFLGSQPFDLSSSSVVTPSSVFRADARAARCCYLCNFSLPRRLTRSKLSRQGSLPSSNVSTKKDCLCQALPRSPSKAADRDILWLVASSAHYQHIQARKSQVLLR</sequence>
<gene>
    <name evidence="1" type="ORF">MAPG_11397</name>
</gene>
<proteinExistence type="predicted"/>
<dbReference type="Proteomes" id="UP000011715">
    <property type="component" value="Unassembled WGS sequence"/>
</dbReference>
<evidence type="ECO:0000313" key="1">
    <source>
        <dbReference type="EMBL" id="KLU92453.1"/>
    </source>
</evidence>
<dbReference type="EnsemblFungi" id="MAPG_11397T0">
    <property type="protein sequence ID" value="MAPG_11397T0"/>
    <property type="gene ID" value="MAPG_11397"/>
</dbReference>
<reference evidence="1" key="2">
    <citation type="submission" date="2010-05" db="EMBL/GenBank/DDBJ databases">
        <title>The Genome Sequence of Magnaporthe poae strain ATCC 64411.</title>
        <authorList>
            <consortium name="The Broad Institute Genome Sequencing Platform"/>
            <consortium name="Broad Institute Genome Sequencing Center for Infectious Disease"/>
            <person name="Ma L.-J."/>
            <person name="Dead R."/>
            <person name="Young S."/>
            <person name="Zeng Q."/>
            <person name="Koehrsen M."/>
            <person name="Alvarado L."/>
            <person name="Berlin A."/>
            <person name="Chapman S.B."/>
            <person name="Chen Z."/>
            <person name="Freedman E."/>
            <person name="Gellesch M."/>
            <person name="Goldberg J."/>
            <person name="Griggs A."/>
            <person name="Gujja S."/>
            <person name="Heilman E.R."/>
            <person name="Heiman D."/>
            <person name="Hepburn T."/>
            <person name="Howarth C."/>
            <person name="Jen D."/>
            <person name="Larson L."/>
            <person name="Mehta T."/>
            <person name="Neiman D."/>
            <person name="Pearson M."/>
            <person name="Roberts A."/>
            <person name="Saif S."/>
            <person name="Shea T."/>
            <person name="Shenoy N."/>
            <person name="Sisk P."/>
            <person name="Stolte C."/>
            <person name="Sykes S."/>
            <person name="Walk T."/>
            <person name="White J."/>
            <person name="Yandava C."/>
            <person name="Haas B."/>
            <person name="Nusbaum C."/>
            <person name="Birren B."/>
        </authorList>
    </citation>
    <scope>NUCLEOTIDE SEQUENCE</scope>
    <source>
        <strain evidence="1">ATCC 64411</strain>
    </source>
</reference>
<evidence type="ECO:0000313" key="2">
    <source>
        <dbReference type="EnsemblFungi" id="MAPG_11397T0"/>
    </source>
</evidence>
<reference evidence="2" key="5">
    <citation type="submission" date="2015-06" db="UniProtKB">
        <authorList>
            <consortium name="EnsemblFungi"/>
        </authorList>
    </citation>
    <scope>IDENTIFICATION</scope>
    <source>
        <strain evidence="2">ATCC 64411</strain>
    </source>
</reference>
<evidence type="ECO:0000313" key="3">
    <source>
        <dbReference type="Proteomes" id="UP000011715"/>
    </source>
</evidence>
<dbReference type="EMBL" id="GL876981">
    <property type="protein sequence ID" value="KLU92453.1"/>
    <property type="molecule type" value="Genomic_DNA"/>
</dbReference>
<name>A0A0C4EF63_MAGP6</name>
<reference evidence="2" key="4">
    <citation type="journal article" date="2015" name="G3 (Bethesda)">
        <title>Genome sequences of three phytopathogenic species of the Magnaporthaceae family of fungi.</title>
        <authorList>
            <person name="Okagaki L.H."/>
            <person name="Nunes C.C."/>
            <person name="Sailsbery J."/>
            <person name="Clay B."/>
            <person name="Brown D."/>
            <person name="John T."/>
            <person name="Oh Y."/>
            <person name="Young N."/>
            <person name="Fitzgerald M."/>
            <person name="Haas B.J."/>
            <person name="Zeng Q."/>
            <person name="Young S."/>
            <person name="Adiconis X."/>
            <person name="Fan L."/>
            <person name="Levin J.Z."/>
            <person name="Mitchell T.K."/>
            <person name="Okubara P.A."/>
            <person name="Farman M.L."/>
            <person name="Kohn L.M."/>
            <person name="Birren B."/>
            <person name="Ma L.-J."/>
            <person name="Dean R.A."/>
        </authorList>
    </citation>
    <scope>NUCLEOTIDE SEQUENCE</scope>
    <source>
        <strain evidence="2">ATCC 64411 / 73-15</strain>
    </source>
</reference>
<protein>
    <submittedName>
        <fullName evidence="1 2">Uncharacterized protein</fullName>
    </submittedName>
</protein>
<reference evidence="3" key="1">
    <citation type="submission" date="2010-05" db="EMBL/GenBank/DDBJ databases">
        <title>The genome sequence of Magnaporthe poae strain ATCC 64411.</title>
        <authorList>
            <person name="Ma L.-J."/>
            <person name="Dead R."/>
            <person name="Young S."/>
            <person name="Zeng Q."/>
            <person name="Koehrsen M."/>
            <person name="Alvarado L."/>
            <person name="Berlin A."/>
            <person name="Chapman S.B."/>
            <person name="Chen Z."/>
            <person name="Freedman E."/>
            <person name="Gellesch M."/>
            <person name="Goldberg J."/>
            <person name="Griggs A."/>
            <person name="Gujja S."/>
            <person name="Heilman E.R."/>
            <person name="Heiman D."/>
            <person name="Hepburn T."/>
            <person name="Howarth C."/>
            <person name="Jen D."/>
            <person name="Larson L."/>
            <person name="Mehta T."/>
            <person name="Neiman D."/>
            <person name="Pearson M."/>
            <person name="Roberts A."/>
            <person name="Saif S."/>
            <person name="Shea T."/>
            <person name="Shenoy N."/>
            <person name="Sisk P."/>
            <person name="Stolte C."/>
            <person name="Sykes S."/>
            <person name="Walk T."/>
            <person name="White J."/>
            <person name="Yandava C."/>
            <person name="Haas B."/>
            <person name="Nusbaum C."/>
            <person name="Birren B."/>
        </authorList>
    </citation>
    <scope>NUCLEOTIDE SEQUENCE [LARGE SCALE GENOMIC DNA]</scope>
    <source>
        <strain evidence="3">ATCC 64411 / 73-15</strain>
    </source>
</reference>
<accession>A0A0C4EF63</accession>
<dbReference type="VEuPathDB" id="FungiDB:MAPG_11397"/>
<keyword evidence="3" id="KW-1185">Reference proteome</keyword>
<dbReference type="AlphaFoldDB" id="A0A0C4EF63"/>
<organism evidence="2 3">
    <name type="scientific">Magnaporthiopsis poae (strain ATCC 64411 / 73-15)</name>
    <name type="common">Kentucky bluegrass fungus</name>
    <name type="synonym">Magnaporthe poae</name>
    <dbReference type="NCBI Taxonomy" id="644358"/>
    <lineage>
        <taxon>Eukaryota</taxon>
        <taxon>Fungi</taxon>
        <taxon>Dikarya</taxon>
        <taxon>Ascomycota</taxon>
        <taxon>Pezizomycotina</taxon>
        <taxon>Sordariomycetes</taxon>
        <taxon>Sordariomycetidae</taxon>
        <taxon>Magnaporthales</taxon>
        <taxon>Magnaporthaceae</taxon>
        <taxon>Magnaporthiopsis</taxon>
    </lineage>
</organism>